<feature type="transmembrane region" description="Helical" evidence="2">
    <location>
        <begin position="387"/>
        <end position="408"/>
    </location>
</feature>
<evidence type="ECO:0000256" key="1">
    <source>
        <dbReference type="SAM" id="MobiDB-lite"/>
    </source>
</evidence>
<keyword evidence="4" id="KW-1185">Reference proteome</keyword>
<dbReference type="EMBL" id="BDQF01000008">
    <property type="protein sequence ID" value="GAW80434.1"/>
    <property type="molecule type" value="Genomic_DNA"/>
</dbReference>
<name>A0A1Y1JK53_PLAGO</name>
<evidence type="ECO:0000256" key="2">
    <source>
        <dbReference type="SAM" id="Phobius"/>
    </source>
</evidence>
<evidence type="ECO:0000313" key="3">
    <source>
        <dbReference type="EMBL" id="GAW80434.1"/>
    </source>
</evidence>
<evidence type="ECO:0000313" key="4">
    <source>
        <dbReference type="Proteomes" id="UP000195521"/>
    </source>
</evidence>
<proteinExistence type="predicted"/>
<dbReference type="AlphaFoldDB" id="A0A1Y1JK53"/>
<dbReference type="GeneID" id="39747147"/>
<protein>
    <submittedName>
        <fullName evidence="3">Variable surface protein</fullName>
    </submittedName>
</protein>
<dbReference type="Proteomes" id="UP000195521">
    <property type="component" value="Unassembled WGS sequence"/>
</dbReference>
<organism evidence="3 4">
    <name type="scientific">Plasmodium gonderi</name>
    <dbReference type="NCBI Taxonomy" id="77519"/>
    <lineage>
        <taxon>Eukaryota</taxon>
        <taxon>Sar</taxon>
        <taxon>Alveolata</taxon>
        <taxon>Apicomplexa</taxon>
        <taxon>Aconoidasida</taxon>
        <taxon>Haemosporida</taxon>
        <taxon>Plasmodiidae</taxon>
        <taxon>Plasmodium</taxon>
        <taxon>Plasmodium (Plasmodium)</taxon>
    </lineage>
</organism>
<comment type="caution">
    <text evidence="3">The sequence shown here is derived from an EMBL/GenBank/DDBJ whole genome shotgun (WGS) entry which is preliminary data.</text>
</comment>
<reference evidence="4" key="1">
    <citation type="submission" date="2017-04" db="EMBL/GenBank/DDBJ databases">
        <title>Plasmodium gonderi genome.</title>
        <authorList>
            <person name="Arisue N."/>
            <person name="Honma H."/>
            <person name="Kawai S."/>
            <person name="Tougan T."/>
            <person name="Tanabe K."/>
            <person name="Horii T."/>
        </authorList>
    </citation>
    <scope>NUCLEOTIDE SEQUENCE [LARGE SCALE GENOMIC DNA]</scope>
    <source>
        <strain evidence="4">ATCC 30045</strain>
    </source>
</reference>
<feature type="region of interest" description="Disordered" evidence="1">
    <location>
        <begin position="260"/>
        <end position="338"/>
    </location>
</feature>
<dbReference type="InterPro" id="IPR008780">
    <property type="entry name" value="Plasmodium_Vir"/>
</dbReference>
<accession>A0A1Y1JK53</accession>
<keyword evidence="2" id="KW-0472">Membrane</keyword>
<gene>
    <name evidence="3" type="ORF">PGO_073490</name>
</gene>
<keyword evidence="2" id="KW-1133">Transmembrane helix</keyword>
<sequence>MDDELCNKLGISNILKDLDANKIYIKLNSIQTNNTYDEYCKGISTSNHTNDDIKNLCYKLVWNMINLSTRLNDVNDNDKLSYVLYWLYDEIWKIYKNYKTTNVHDAFYNIVDLVYKINEQLNKYHYVPFTNYDLTEWKKEKYLHDYFKNFNLLKPDVDTNKIVGYCKYILHIINLYESEKENCCFIQDSKLKGFCNHYFNCDPEYNPRDLFNTLKCNNIVSVLAQFGTEKNSIKGDEGYYLWLFDLFTISKPKNQEKKLKTTLSEPSGREAQLKITPSKPPSEEPISQSSSENGSSYVTEPFKEHEVCSDPLTESDSHEPCNKVDVSNPATVENSVDGVPVEANGTMSVINNYTYSFPEPPHFVPTENSDYTSFTSDEDFDVFSGTFFRISSVVLLTLGIVFTCYYYFKQNPVRLNMKRRRRRRRRFKYKNSKRDIPYFYSNDLYDMYNFTYG</sequence>
<dbReference type="RefSeq" id="XP_028543023.1">
    <property type="nucleotide sequence ID" value="XM_028687222.1"/>
</dbReference>
<dbReference type="OrthoDB" id="387669at2759"/>
<keyword evidence="2" id="KW-0812">Transmembrane</keyword>
<dbReference type="Pfam" id="PF05795">
    <property type="entry name" value="Plasmodium_Vir"/>
    <property type="match status" value="1"/>
</dbReference>